<comment type="similarity">
    <text evidence="1">Belongs to the FGGY kinase family.</text>
</comment>
<dbReference type="RefSeq" id="WP_069666095.1">
    <property type="nucleotide sequence ID" value="NZ_CP053541.1"/>
</dbReference>
<dbReference type="AlphaFoldDB" id="A0A178JF03"/>
<evidence type="ECO:0000313" key="8">
    <source>
        <dbReference type="EMBL" id="QJY35951.1"/>
    </source>
</evidence>
<evidence type="ECO:0000313" key="7">
    <source>
        <dbReference type="EMBL" id="OAN00148.1"/>
    </source>
</evidence>
<evidence type="ECO:0000256" key="1">
    <source>
        <dbReference type="ARBA" id="ARBA00009156"/>
    </source>
</evidence>
<organism evidence="7 9">
    <name type="scientific">Vibrio europaeus</name>
    <dbReference type="NCBI Taxonomy" id="300876"/>
    <lineage>
        <taxon>Bacteria</taxon>
        <taxon>Pseudomonadati</taxon>
        <taxon>Pseudomonadota</taxon>
        <taxon>Gammaproteobacteria</taxon>
        <taxon>Vibrionales</taxon>
        <taxon>Vibrionaceae</taxon>
        <taxon>Vibrio</taxon>
        <taxon>Vibrio oreintalis group</taxon>
    </lineage>
</organism>
<keyword evidence="11" id="KW-1185">Reference proteome</keyword>
<dbReference type="Proteomes" id="UP001150001">
    <property type="component" value="Unassembled WGS sequence"/>
</dbReference>
<name>A0A178JF03_9VIBR</name>
<protein>
    <submittedName>
        <fullName evidence="7">Carbohydrate kinase</fullName>
    </submittedName>
</protein>
<proteinExistence type="inferred from homology"/>
<dbReference type="Gene3D" id="3.30.420.40">
    <property type="match status" value="2"/>
</dbReference>
<dbReference type="SUPFAM" id="SSF53067">
    <property type="entry name" value="Actin-like ATPase domain"/>
    <property type="match status" value="2"/>
</dbReference>
<dbReference type="Pfam" id="PF00370">
    <property type="entry name" value="FGGY_N"/>
    <property type="match status" value="1"/>
</dbReference>
<evidence type="ECO:0000259" key="4">
    <source>
        <dbReference type="Pfam" id="PF00370"/>
    </source>
</evidence>
<dbReference type="Proteomes" id="UP000501443">
    <property type="component" value="Chromosome 1"/>
</dbReference>
<dbReference type="InterPro" id="IPR043129">
    <property type="entry name" value="ATPase_NBD"/>
</dbReference>
<gene>
    <name evidence="7" type="ORF">AZ468_03215</name>
    <name evidence="8" type="ORF">HOO69_04740</name>
    <name evidence="6" type="ORF">OPW20_00420</name>
</gene>
<keyword evidence="3 7" id="KW-0418">Kinase</keyword>
<dbReference type="OrthoDB" id="9805576at2"/>
<dbReference type="EMBL" id="JAPFIT010000003">
    <property type="protein sequence ID" value="MDC5738509.1"/>
    <property type="molecule type" value="Genomic_DNA"/>
</dbReference>
<dbReference type="GO" id="GO:0016301">
    <property type="term" value="F:kinase activity"/>
    <property type="evidence" value="ECO:0007669"/>
    <property type="project" value="UniProtKB-KW"/>
</dbReference>
<evidence type="ECO:0000313" key="6">
    <source>
        <dbReference type="EMBL" id="MDC5738509.1"/>
    </source>
</evidence>
<evidence type="ECO:0000313" key="10">
    <source>
        <dbReference type="Proteomes" id="UP000501443"/>
    </source>
</evidence>
<dbReference type="GeneID" id="78074691"/>
<dbReference type="GO" id="GO:0005975">
    <property type="term" value="P:carbohydrate metabolic process"/>
    <property type="evidence" value="ECO:0007669"/>
    <property type="project" value="InterPro"/>
</dbReference>
<dbReference type="CDD" id="cd07802">
    <property type="entry name" value="ASKHA_NBD_FGGY_EcLyxK-like"/>
    <property type="match status" value="1"/>
</dbReference>
<reference evidence="8 10" key="2">
    <citation type="submission" date="2020-05" db="EMBL/GenBank/DDBJ databases">
        <title>First description outside Europe of the emergent pathogen for shellfish aquaculture Vibrio europaeus.</title>
        <authorList>
            <person name="Dubert J."/>
            <person name="Rojas R."/>
        </authorList>
    </citation>
    <scope>NUCLEOTIDE SEQUENCE [LARGE SCALE GENOMIC DNA]</scope>
    <source>
        <strain evidence="8 10">NPI-1</strain>
    </source>
</reference>
<dbReference type="InterPro" id="IPR018484">
    <property type="entry name" value="FGGY_N"/>
</dbReference>
<accession>A0A178JF03</accession>
<evidence type="ECO:0000256" key="2">
    <source>
        <dbReference type="ARBA" id="ARBA00022679"/>
    </source>
</evidence>
<dbReference type="Pfam" id="PF02782">
    <property type="entry name" value="FGGY_C"/>
    <property type="match status" value="1"/>
</dbReference>
<feature type="domain" description="Carbohydrate kinase FGGY C-terminal" evidence="5">
    <location>
        <begin position="260"/>
        <end position="446"/>
    </location>
</feature>
<evidence type="ECO:0000313" key="9">
    <source>
        <dbReference type="Proteomes" id="UP000094761"/>
    </source>
</evidence>
<dbReference type="EMBL" id="LUAX01000001">
    <property type="protein sequence ID" value="OAN00148.1"/>
    <property type="molecule type" value="Genomic_DNA"/>
</dbReference>
<dbReference type="InterPro" id="IPR050406">
    <property type="entry name" value="FGGY_Carb_Kinase"/>
</dbReference>
<dbReference type="PANTHER" id="PTHR43095:SF3">
    <property type="entry name" value="L-XYLULOSE_3-KETO-L-GULONATE KINASE"/>
    <property type="match status" value="1"/>
</dbReference>
<evidence type="ECO:0000313" key="11">
    <source>
        <dbReference type="Proteomes" id="UP001150001"/>
    </source>
</evidence>
<keyword evidence="2" id="KW-0808">Transferase</keyword>
<reference evidence="6" key="3">
    <citation type="submission" date="2022-11" db="EMBL/GenBank/DDBJ databases">
        <title>Role of the vibriolysin VemA secreted by the emergent pathogen Vibrio europaeus in the colonization of Manila clam mucus.</title>
        <authorList>
            <person name="Martinez C."/>
            <person name="Rodriguez S."/>
            <person name="Vences A."/>
            <person name="Barja J.L."/>
            <person name="Toranzo A.E."/>
            <person name="Dubert J."/>
        </authorList>
    </citation>
    <scope>NUCLEOTIDE SEQUENCE</scope>
    <source>
        <strain evidence="6">3454</strain>
    </source>
</reference>
<sequence>MSLYALGIDCGNTAVKAALFDQNGTEVAAVANNYPTRIPCPDHTEADLAECWQLCADAIRRVIAAAGIEATQIAALGCSGHGNGVYLLDEQRQPLLAIKSLDNRAEHEVSQFQASKDYQALLRRNRQGVWSSQTAVLLHWLKCHQADVYQNIGQVLFCKDYLNFQLTGECATEWGDLTASGLFDFESDTVSEELLAAYGITDIKTKLPPIYNSQDVIGAVTPQAAEVTGLAIGTPVIAGMFDVVACAYGSEADSTGSTSVVAGTWNINQVVTDSLPPQEVFMACKMNERQYLAIESSTCSASNLEWLVQRFFTEKQQRAQRAGGSVFEEFNQQLNLLEINAECPMFLPYLYGTTDKQPPMASLLGLKGWHQDIHVVYAFYEGIVFAHLEHISRLRQAGYPIDSIAISGGASRSDYWCQLFADVLNVEVDASKSDEVGARGVAMMALKSVCGAAKPANAASESLTSRHFAPKPERVDFFATRFEKYKVLKGAISTA</sequence>
<dbReference type="PIRSF" id="PIRSF000538">
    <property type="entry name" value="GlpK"/>
    <property type="match status" value="1"/>
</dbReference>
<evidence type="ECO:0000259" key="5">
    <source>
        <dbReference type="Pfam" id="PF02782"/>
    </source>
</evidence>
<feature type="domain" description="Carbohydrate kinase FGGY N-terminal" evidence="4">
    <location>
        <begin position="4"/>
        <end position="249"/>
    </location>
</feature>
<dbReference type="EMBL" id="CP053541">
    <property type="protein sequence ID" value="QJY35951.1"/>
    <property type="molecule type" value="Genomic_DNA"/>
</dbReference>
<dbReference type="PANTHER" id="PTHR43095">
    <property type="entry name" value="SUGAR KINASE"/>
    <property type="match status" value="1"/>
</dbReference>
<dbReference type="InterPro" id="IPR018485">
    <property type="entry name" value="FGGY_C"/>
</dbReference>
<reference evidence="7 9" key="1">
    <citation type="submission" date="2016-03" db="EMBL/GenBank/DDBJ databases">
        <title>Draft genome sequence of the Vibrio tubiashii subs. europaeus.</title>
        <authorList>
            <person name="Spinard E."/>
            <person name="Dubert J."/>
            <person name="Nelson D.R."/>
            <person name="Barja J.L."/>
        </authorList>
    </citation>
    <scope>NUCLEOTIDE SEQUENCE [LARGE SCALE GENOMIC DNA]</scope>
    <source>
        <strain evidence="9">PP-638</strain>
        <strain evidence="7">PP2-638</strain>
    </source>
</reference>
<dbReference type="Proteomes" id="UP000094761">
    <property type="component" value="Unassembled WGS sequence"/>
</dbReference>
<dbReference type="InterPro" id="IPR000577">
    <property type="entry name" value="Carb_kinase_FGGY"/>
</dbReference>
<evidence type="ECO:0000256" key="3">
    <source>
        <dbReference type="ARBA" id="ARBA00022777"/>
    </source>
</evidence>